<comment type="caution">
    <text evidence="4">The sequence shown here is derived from an EMBL/GenBank/DDBJ whole genome shotgun (WGS) entry which is preliminary data.</text>
</comment>
<dbReference type="GO" id="GO:0016491">
    <property type="term" value="F:oxidoreductase activity"/>
    <property type="evidence" value="ECO:0007669"/>
    <property type="project" value="UniProtKB-KW"/>
</dbReference>
<dbReference type="PANTHER" id="PTHR11133">
    <property type="entry name" value="SACCHAROPINE DEHYDROGENASE"/>
    <property type="match status" value="1"/>
</dbReference>
<evidence type="ECO:0000256" key="1">
    <source>
        <dbReference type="ARBA" id="ARBA00023002"/>
    </source>
</evidence>
<evidence type="ECO:0000259" key="3">
    <source>
        <dbReference type="Pfam" id="PF16653"/>
    </source>
</evidence>
<proteinExistence type="predicted"/>
<gene>
    <name evidence="4" type="ORF">EYH02_01995</name>
</gene>
<evidence type="ECO:0000313" key="5">
    <source>
        <dbReference type="Proteomes" id="UP000605805"/>
    </source>
</evidence>
<dbReference type="InterPro" id="IPR051168">
    <property type="entry name" value="AASS"/>
</dbReference>
<evidence type="ECO:0000259" key="2">
    <source>
        <dbReference type="Pfam" id="PF03435"/>
    </source>
</evidence>
<dbReference type="InterPro" id="IPR036291">
    <property type="entry name" value="NAD(P)-bd_dom_sf"/>
</dbReference>
<name>A0A832Z2Q0_9CREN</name>
<feature type="domain" description="Saccharopine dehydrogenase NADP binding" evidence="2">
    <location>
        <begin position="3"/>
        <end position="112"/>
    </location>
</feature>
<dbReference type="InterPro" id="IPR032095">
    <property type="entry name" value="Sacchrp_dh-like_C"/>
</dbReference>
<organism evidence="4 5">
    <name type="scientific">Ignisphaera aggregans</name>
    <dbReference type="NCBI Taxonomy" id="334771"/>
    <lineage>
        <taxon>Archaea</taxon>
        <taxon>Thermoproteota</taxon>
        <taxon>Thermoprotei</taxon>
        <taxon>Desulfurococcales</taxon>
        <taxon>Desulfurococcaceae</taxon>
        <taxon>Ignisphaera</taxon>
    </lineage>
</organism>
<reference evidence="4" key="1">
    <citation type="journal article" date="2020" name="ISME J.">
        <title>Gammaproteobacteria mediating utilization of methyl-, sulfur- and petroleum organic compounds in deep ocean hydrothermal plumes.</title>
        <authorList>
            <person name="Zhou Z."/>
            <person name="Liu Y."/>
            <person name="Pan J."/>
            <person name="Cron B.R."/>
            <person name="Toner B.M."/>
            <person name="Anantharaman K."/>
            <person name="Breier J.A."/>
            <person name="Dick G.J."/>
            <person name="Li M."/>
        </authorList>
    </citation>
    <scope>NUCLEOTIDE SEQUENCE</scope>
    <source>
        <strain evidence="4">SZUA-1435</strain>
    </source>
</reference>
<protein>
    <recommendedName>
        <fullName evidence="6">Saccharopine dehydrogenase family protein</fullName>
    </recommendedName>
</protein>
<dbReference type="PANTHER" id="PTHR11133:SF22">
    <property type="entry name" value="ALPHA-AMINOADIPIC SEMIALDEHYDE SYNTHASE, MITOCHONDRIAL"/>
    <property type="match status" value="1"/>
</dbReference>
<dbReference type="Gene3D" id="3.40.50.720">
    <property type="entry name" value="NAD(P)-binding Rossmann-like Domain"/>
    <property type="match status" value="1"/>
</dbReference>
<dbReference type="Pfam" id="PF03435">
    <property type="entry name" value="Sacchrp_dh_NADP"/>
    <property type="match status" value="1"/>
</dbReference>
<dbReference type="InterPro" id="IPR005097">
    <property type="entry name" value="Sacchrp_dh_NADP-bd"/>
</dbReference>
<dbReference type="Gene3D" id="3.30.360.10">
    <property type="entry name" value="Dihydrodipicolinate Reductase, domain 2"/>
    <property type="match status" value="1"/>
</dbReference>
<dbReference type="AlphaFoldDB" id="A0A832Z2Q0"/>
<dbReference type="Proteomes" id="UP000605805">
    <property type="component" value="Unassembled WGS sequence"/>
</dbReference>
<dbReference type="EMBL" id="DQTV01000039">
    <property type="protein sequence ID" value="HIP56828.1"/>
    <property type="molecule type" value="Genomic_DNA"/>
</dbReference>
<feature type="domain" description="Saccharopine dehydrogenase-like C-terminal" evidence="3">
    <location>
        <begin position="124"/>
        <end position="366"/>
    </location>
</feature>
<sequence>MRITLIGCGDVGYAFAYALAEERTDVELRVVDESYPRAVKCSSLPLPSTEFIVVNLSQEADIARVLKGSDIIVNTVSQSFISKVLKLATQMCIDVISASPIPESALALDNQFRACKSVLIPDTGFVPGLSNLIVGRILAIHDAIDEIGIYAGVLPLSDRDSLSQIFIQSPSNIVEEYSSQVRIIEDGNVKSVDPLAVTDIIDIPGVGRFEATYGEGLGTLLYTLRGKVKRAFKKTIWYAGHVEALKVLRELGLFSAKPLDINGAKVSPRDFLLRLLKLRERRDVPDMTVLYIRAIGSIDKRRRVIQYLIQSVYDSQRKLSARSKIAGFTAYAILRLKISDRLRDFVGVVPPEVIGMRESLFTEVISWLVLKGVYLDVKGEFLNHR</sequence>
<dbReference type="SUPFAM" id="SSF51735">
    <property type="entry name" value="NAD(P)-binding Rossmann-fold domains"/>
    <property type="match status" value="1"/>
</dbReference>
<evidence type="ECO:0008006" key="6">
    <source>
        <dbReference type="Google" id="ProtNLM"/>
    </source>
</evidence>
<keyword evidence="1" id="KW-0560">Oxidoreductase</keyword>
<dbReference type="Pfam" id="PF16653">
    <property type="entry name" value="Sacchrp_dh_C"/>
    <property type="match status" value="1"/>
</dbReference>
<accession>A0A832Z2Q0</accession>
<dbReference type="SUPFAM" id="SSF55347">
    <property type="entry name" value="Glyceraldehyde-3-phosphate dehydrogenase-like, C-terminal domain"/>
    <property type="match status" value="1"/>
</dbReference>
<evidence type="ECO:0000313" key="4">
    <source>
        <dbReference type="EMBL" id="HIP56828.1"/>
    </source>
</evidence>